<evidence type="ECO:0000313" key="2">
    <source>
        <dbReference type="Proteomes" id="UP001302602"/>
    </source>
</evidence>
<evidence type="ECO:0000313" key="1">
    <source>
        <dbReference type="EMBL" id="KAK4126399.1"/>
    </source>
</evidence>
<keyword evidence="2" id="KW-1185">Reference proteome</keyword>
<dbReference type="GeneID" id="87829266"/>
<dbReference type="EMBL" id="MU853225">
    <property type="protein sequence ID" value="KAK4126399.1"/>
    <property type="molecule type" value="Genomic_DNA"/>
</dbReference>
<dbReference type="AlphaFoldDB" id="A0AAN6Z6U7"/>
<name>A0AAN6Z6U7_9PEZI</name>
<comment type="caution">
    <text evidence="1">The sequence shown here is derived from an EMBL/GenBank/DDBJ whole genome shotgun (WGS) entry which is preliminary data.</text>
</comment>
<proteinExistence type="predicted"/>
<reference evidence="1" key="1">
    <citation type="journal article" date="2023" name="Mol. Phylogenet. Evol.">
        <title>Genome-scale phylogeny and comparative genomics of the fungal order Sordariales.</title>
        <authorList>
            <person name="Hensen N."/>
            <person name="Bonometti L."/>
            <person name="Westerberg I."/>
            <person name="Brannstrom I.O."/>
            <person name="Guillou S."/>
            <person name="Cros-Aarteil S."/>
            <person name="Calhoun S."/>
            <person name="Haridas S."/>
            <person name="Kuo A."/>
            <person name="Mondo S."/>
            <person name="Pangilinan J."/>
            <person name="Riley R."/>
            <person name="LaButti K."/>
            <person name="Andreopoulos B."/>
            <person name="Lipzen A."/>
            <person name="Chen C."/>
            <person name="Yan M."/>
            <person name="Daum C."/>
            <person name="Ng V."/>
            <person name="Clum A."/>
            <person name="Steindorff A."/>
            <person name="Ohm R.A."/>
            <person name="Martin F."/>
            <person name="Silar P."/>
            <person name="Natvig D.O."/>
            <person name="Lalanne C."/>
            <person name="Gautier V."/>
            <person name="Ament-Velasquez S.L."/>
            <person name="Kruys A."/>
            <person name="Hutchinson M.I."/>
            <person name="Powell A.J."/>
            <person name="Barry K."/>
            <person name="Miller A.N."/>
            <person name="Grigoriev I.V."/>
            <person name="Debuchy R."/>
            <person name="Gladieux P."/>
            <person name="Hiltunen Thoren M."/>
            <person name="Johannesson H."/>
        </authorList>
    </citation>
    <scope>NUCLEOTIDE SEQUENCE</scope>
    <source>
        <strain evidence="1">CBS 731.68</strain>
    </source>
</reference>
<accession>A0AAN6Z6U7</accession>
<reference evidence="1" key="2">
    <citation type="submission" date="2023-05" db="EMBL/GenBank/DDBJ databases">
        <authorList>
            <consortium name="Lawrence Berkeley National Laboratory"/>
            <person name="Steindorff A."/>
            <person name="Hensen N."/>
            <person name="Bonometti L."/>
            <person name="Westerberg I."/>
            <person name="Brannstrom I.O."/>
            <person name="Guillou S."/>
            <person name="Cros-Aarteil S."/>
            <person name="Calhoun S."/>
            <person name="Haridas S."/>
            <person name="Kuo A."/>
            <person name="Mondo S."/>
            <person name="Pangilinan J."/>
            <person name="Riley R."/>
            <person name="Labutti K."/>
            <person name="Andreopoulos B."/>
            <person name="Lipzen A."/>
            <person name="Chen C."/>
            <person name="Yanf M."/>
            <person name="Daum C."/>
            <person name="Ng V."/>
            <person name="Clum A."/>
            <person name="Ohm R."/>
            <person name="Martin F."/>
            <person name="Silar P."/>
            <person name="Natvig D."/>
            <person name="Lalanne C."/>
            <person name="Gautier V."/>
            <person name="Ament-Velasquez S.L."/>
            <person name="Kruys A."/>
            <person name="Hutchinson M.I."/>
            <person name="Powell A.J."/>
            <person name="Barry K."/>
            <person name="Miller A.N."/>
            <person name="Grigoriev I.V."/>
            <person name="Debuchy R."/>
            <person name="Gladieux P."/>
            <person name="Thoren M.H."/>
            <person name="Johannesson H."/>
        </authorList>
    </citation>
    <scope>NUCLEOTIDE SEQUENCE</scope>
    <source>
        <strain evidence="1">CBS 731.68</strain>
    </source>
</reference>
<protein>
    <submittedName>
        <fullName evidence="1">Uncharacterized protein</fullName>
    </submittedName>
</protein>
<gene>
    <name evidence="1" type="ORF">N657DRAFT_643184</name>
</gene>
<dbReference type="RefSeq" id="XP_062650170.1">
    <property type="nucleotide sequence ID" value="XM_062792497.1"/>
</dbReference>
<organism evidence="1 2">
    <name type="scientific">Parathielavia appendiculata</name>
    <dbReference type="NCBI Taxonomy" id="2587402"/>
    <lineage>
        <taxon>Eukaryota</taxon>
        <taxon>Fungi</taxon>
        <taxon>Dikarya</taxon>
        <taxon>Ascomycota</taxon>
        <taxon>Pezizomycotina</taxon>
        <taxon>Sordariomycetes</taxon>
        <taxon>Sordariomycetidae</taxon>
        <taxon>Sordariales</taxon>
        <taxon>Chaetomiaceae</taxon>
        <taxon>Parathielavia</taxon>
    </lineage>
</organism>
<sequence>MSSASCAARIGRAGGLLAIVAVVGLPSTLKVVKKGAFTDTENMELQELSPKLLASDRS</sequence>
<dbReference type="Proteomes" id="UP001302602">
    <property type="component" value="Unassembled WGS sequence"/>
</dbReference>